<comment type="cofactor">
    <cofactor evidence="12">
        <name>Mg(2+)</name>
        <dbReference type="ChEBI" id="CHEBI:18420"/>
    </cofactor>
    <text evidence="12">Requires a divalent cation, most likely magnesium in vivo, as an electrophilic catalyst to aid phosphoryl group transfer. It is the chelate of the metal and the nucleotide that is the actual substrate.</text>
</comment>
<dbReference type="GO" id="GO:0005737">
    <property type="term" value="C:cytoplasm"/>
    <property type="evidence" value="ECO:0007669"/>
    <property type="project" value="UniProtKB-SubCell"/>
</dbReference>
<feature type="binding site" evidence="12">
    <location>
        <begin position="47"/>
        <end position="51"/>
    </location>
    <ligand>
        <name>substrate</name>
    </ligand>
</feature>
<dbReference type="SUPFAM" id="SSF53613">
    <property type="entry name" value="Ribokinase-like"/>
    <property type="match status" value="1"/>
</dbReference>
<keyword evidence="9 12" id="KW-0460">Magnesium</keyword>
<dbReference type="GO" id="GO:0005634">
    <property type="term" value="C:nucleus"/>
    <property type="evidence" value="ECO:0007669"/>
    <property type="project" value="UniProtKB-SubCell"/>
</dbReference>
<dbReference type="InterPro" id="IPR002139">
    <property type="entry name" value="Ribo/fructo_kinase"/>
</dbReference>
<feature type="binding site" evidence="12">
    <location>
        <position position="263"/>
    </location>
    <ligand>
        <name>K(+)</name>
        <dbReference type="ChEBI" id="CHEBI:29103"/>
    </ligand>
</feature>
<protein>
    <recommendedName>
        <fullName evidence="3 12">Ribokinase</fullName>
        <shortName evidence="12">RK</shortName>
        <ecNumber evidence="2 12">2.7.1.15</ecNumber>
    </recommendedName>
</protein>
<dbReference type="InterPro" id="IPR029056">
    <property type="entry name" value="Ribokinase-like"/>
</dbReference>
<evidence type="ECO:0000256" key="1">
    <source>
        <dbReference type="ARBA" id="ARBA00005380"/>
    </source>
</evidence>
<keyword evidence="10 12" id="KW-0630">Potassium</keyword>
<gene>
    <name evidence="14" type="ORF">HBR001_LOCUS198</name>
</gene>
<dbReference type="Proteomes" id="UP001162031">
    <property type="component" value="Unassembled WGS sequence"/>
</dbReference>
<proteinExistence type="inferred from homology"/>
<comment type="subcellular location">
    <subcellularLocation>
        <location evidence="12">Cytoplasm</location>
    </subcellularLocation>
    <subcellularLocation>
        <location evidence="12">Nucleus</location>
    </subcellularLocation>
</comment>
<dbReference type="PANTHER" id="PTHR10584">
    <property type="entry name" value="SUGAR KINASE"/>
    <property type="match status" value="1"/>
</dbReference>
<dbReference type="Gene3D" id="3.40.1190.20">
    <property type="match status" value="1"/>
</dbReference>
<comment type="subunit">
    <text evidence="12">Homodimer.</text>
</comment>
<feature type="binding site" evidence="12">
    <location>
        <position position="153"/>
    </location>
    <ligand>
        <name>substrate</name>
    </ligand>
</feature>
<comment type="activity regulation">
    <text evidence="12">Activated by a monovalent cation that binds near, but not in, the active site. The most likely occupant of the site in vivo is potassium. Ion binding induces a conformational change that may alter substrate affinity.</text>
</comment>
<dbReference type="PRINTS" id="PR00990">
    <property type="entry name" value="RIBOKINASE"/>
</dbReference>
<keyword evidence="12" id="KW-0963">Cytoplasm</keyword>
<keyword evidence="15" id="KW-1185">Reference proteome</keyword>
<feature type="binding site" evidence="12">
    <location>
        <position position="269"/>
    </location>
    <ligand>
        <name>substrate</name>
    </ligand>
</feature>
<evidence type="ECO:0000313" key="15">
    <source>
        <dbReference type="Proteomes" id="UP001162031"/>
    </source>
</evidence>
<dbReference type="GO" id="GO:0005524">
    <property type="term" value="F:ATP binding"/>
    <property type="evidence" value="ECO:0007669"/>
    <property type="project" value="UniProtKB-UniRule"/>
</dbReference>
<comment type="catalytic activity">
    <reaction evidence="12">
        <text>D-ribose + ATP = D-ribose 5-phosphate + ADP + H(+)</text>
        <dbReference type="Rhea" id="RHEA:13697"/>
        <dbReference type="ChEBI" id="CHEBI:15378"/>
        <dbReference type="ChEBI" id="CHEBI:30616"/>
        <dbReference type="ChEBI" id="CHEBI:47013"/>
        <dbReference type="ChEBI" id="CHEBI:78346"/>
        <dbReference type="ChEBI" id="CHEBI:456216"/>
        <dbReference type="EC" id="2.7.1.15"/>
    </reaction>
</comment>
<evidence type="ECO:0000256" key="9">
    <source>
        <dbReference type="ARBA" id="ARBA00022842"/>
    </source>
</evidence>
<evidence type="ECO:0000256" key="3">
    <source>
        <dbReference type="ARBA" id="ARBA00016943"/>
    </source>
</evidence>
<dbReference type="Pfam" id="PF00294">
    <property type="entry name" value="PfkB"/>
    <property type="match status" value="1"/>
</dbReference>
<dbReference type="InterPro" id="IPR011611">
    <property type="entry name" value="PfkB_dom"/>
</dbReference>
<feature type="domain" description="Carbohydrate kinase PfkB" evidence="13">
    <location>
        <begin position="8"/>
        <end position="311"/>
    </location>
</feature>
<feature type="binding site" evidence="12">
    <location>
        <position position="299"/>
    </location>
    <ligand>
        <name>K(+)</name>
        <dbReference type="ChEBI" id="CHEBI:29103"/>
    </ligand>
</feature>
<dbReference type="CDD" id="cd01174">
    <property type="entry name" value="ribokinase"/>
    <property type="match status" value="1"/>
</dbReference>
<keyword evidence="7 12" id="KW-0418">Kinase</keyword>
<evidence type="ECO:0000313" key="14">
    <source>
        <dbReference type="EMBL" id="CAI5709021.1"/>
    </source>
</evidence>
<accession>A0AAV0SYA8</accession>
<dbReference type="AlphaFoldDB" id="A0AAV0SYA8"/>
<comment type="caution">
    <text evidence="12">Lacks conserved residue(s) required for the propagation of feature annotation.</text>
</comment>
<evidence type="ECO:0000256" key="5">
    <source>
        <dbReference type="ARBA" id="ARBA00022723"/>
    </source>
</evidence>
<dbReference type="InterPro" id="IPR002173">
    <property type="entry name" value="Carboh/pur_kinase_PfkB_CS"/>
</dbReference>
<evidence type="ECO:0000256" key="12">
    <source>
        <dbReference type="HAMAP-Rule" id="MF_03215"/>
    </source>
</evidence>
<evidence type="ECO:0000256" key="11">
    <source>
        <dbReference type="ARBA" id="ARBA00023277"/>
    </source>
</evidence>
<feature type="binding site" evidence="12">
    <location>
        <position position="308"/>
    </location>
    <ligand>
        <name>K(+)</name>
        <dbReference type="ChEBI" id="CHEBI:29103"/>
    </ligand>
</feature>
<feature type="binding site" evidence="12">
    <location>
        <position position="265"/>
    </location>
    <ligand>
        <name>K(+)</name>
        <dbReference type="ChEBI" id="CHEBI:29103"/>
    </ligand>
</feature>
<evidence type="ECO:0000256" key="10">
    <source>
        <dbReference type="ARBA" id="ARBA00022958"/>
    </source>
</evidence>
<evidence type="ECO:0000259" key="13">
    <source>
        <dbReference type="Pfam" id="PF00294"/>
    </source>
</evidence>
<dbReference type="PANTHER" id="PTHR10584:SF166">
    <property type="entry name" value="RIBOKINASE"/>
    <property type="match status" value="1"/>
</dbReference>
<organism evidence="14 15">
    <name type="scientific">Hyaloperonospora brassicae</name>
    <name type="common">Brassica downy mildew</name>
    <name type="synonym">Peronospora brassicae</name>
    <dbReference type="NCBI Taxonomy" id="162125"/>
    <lineage>
        <taxon>Eukaryota</taxon>
        <taxon>Sar</taxon>
        <taxon>Stramenopiles</taxon>
        <taxon>Oomycota</taxon>
        <taxon>Peronosporomycetes</taxon>
        <taxon>Peronosporales</taxon>
        <taxon>Peronosporaceae</taxon>
        <taxon>Hyaloperonospora</taxon>
    </lineage>
</organism>
<keyword evidence="6 12" id="KW-0547">Nucleotide-binding</keyword>
<evidence type="ECO:0000256" key="2">
    <source>
        <dbReference type="ARBA" id="ARBA00012035"/>
    </source>
</evidence>
<sequence length="334" mass="34559">MQRDAKQAVLVIGSVNADVVVEVRRLPRRGETVSAARPDTGTFAPGGKGSNQAAAAGKLLGLQHPTLDVRFIGQFGRDAHGTALQNALCDAHVHTELCGHVDGPSGQALVFVYPNGDNSIVVIGGANCRWPEALPEAVVAAIESAAIVLLQCEIPEAVNALVVKAAARAAVPVMWDAGGDDVPLRADLLPHLTYLCPNETELARLTQREVHSVDDAMAAAQLLQAQGAKNVLVTLGADGAVFVPADGSNAVHQKCFQVDTVVDTTGAGDCFRGAFAVALAEGQAVKNCMVRATAASALCVQRRGALPSLPTSEEVNTFLAESGMGADSMDTTVT</sequence>
<dbReference type="GO" id="GO:0004747">
    <property type="term" value="F:ribokinase activity"/>
    <property type="evidence" value="ECO:0007669"/>
    <property type="project" value="UniProtKB-UniRule"/>
</dbReference>
<comment type="caution">
    <text evidence="14">The sequence shown here is derived from an EMBL/GenBank/DDBJ whole genome shotgun (WGS) entry which is preliminary data.</text>
</comment>
<evidence type="ECO:0000256" key="8">
    <source>
        <dbReference type="ARBA" id="ARBA00022840"/>
    </source>
</evidence>
<dbReference type="PROSITE" id="PS00584">
    <property type="entry name" value="PFKB_KINASES_2"/>
    <property type="match status" value="1"/>
</dbReference>
<feature type="binding site" evidence="12">
    <location>
        <begin position="16"/>
        <end position="18"/>
    </location>
    <ligand>
        <name>substrate</name>
    </ligand>
</feature>
<dbReference type="EMBL" id="CANTFL010000028">
    <property type="protein sequence ID" value="CAI5709021.1"/>
    <property type="molecule type" value="Genomic_DNA"/>
</dbReference>
<evidence type="ECO:0000256" key="7">
    <source>
        <dbReference type="ARBA" id="ARBA00022777"/>
    </source>
</evidence>
<feature type="binding site" evidence="12">
    <location>
        <position position="302"/>
    </location>
    <ligand>
        <name>K(+)</name>
        <dbReference type="ChEBI" id="CHEBI:29103"/>
    </ligand>
</feature>
<feature type="binding site" evidence="12">
    <location>
        <position position="304"/>
    </location>
    <ligand>
        <name>K(+)</name>
        <dbReference type="ChEBI" id="CHEBI:29103"/>
    </ligand>
</feature>
<keyword evidence="4 12" id="KW-0808">Transferase</keyword>
<dbReference type="InterPro" id="IPR011877">
    <property type="entry name" value="Ribokinase"/>
</dbReference>
<evidence type="ECO:0000256" key="6">
    <source>
        <dbReference type="ARBA" id="ARBA00022741"/>
    </source>
</evidence>
<feature type="active site" description="Proton acceptor" evidence="12">
    <location>
        <position position="269"/>
    </location>
</feature>
<keyword evidence="12" id="KW-0539">Nucleus</keyword>
<feature type="binding site" evidence="12">
    <location>
        <begin position="234"/>
        <end position="239"/>
    </location>
    <ligand>
        <name>ATP</name>
        <dbReference type="ChEBI" id="CHEBI:30616"/>
    </ligand>
</feature>
<comment type="function">
    <text evidence="12">Catalyzes the phosphorylation of ribose at O-5 in a reaction requiring ATP and magnesium. The resulting D-ribose-5-phosphate can then be used either for sythesis of nucleotides, histidine, and tryptophan, or as a component of the pentose phosphate pathway.</text>
</comment>
<evidence type="ECO:0000256" key="4">
    <source>
        <dbReference type="ARBA" id="ARBA00022679"/>
    </source>
</evidence>
<feature type="binding site" evidence="12">
    <location>
        <position position="198"/>
    </location>
    <ligand>
        <name>ATP</name>
        <dbReference type="ChEBI" id="CHEBI:30616"/>
    </ligand>
</feature>
<comment type="pathway">
    <text evidence="12">Carbohydrate metabolism; D-ribose degradation; D-ribose 5-phosphate from beta-D-ribopyranose: step 2/2.</text>
</comment>
<keyword evidence="8 12" id="KW-0067">ATP-binding</keyword>
<comment type="similarity">
    <text evidence="1">Belongs to the carbohydrate kinase pfkB family.</text>
</comment>
<dbReference type="GO" id="GO:0046872">
    <property type="term" value="F:metal ion binding"/>
    <property type="evidence" value="ECO:0007669"/>
    <property type="project" value="UniProtKB-KW"/>
</dbReference>
<keyword evidence="11 12" id="KW-0119">Carbohydrate metabolism</keyword>
<dbReference type="HAMAP" id="MF_01987">
    <property type="entry name" value="Ribokinase"/>
    <property type="match status" value="1"/>
</dbReference>
<keyword evidence="5 12" id="KW-0479">Metal-binding</keyword>
<name>A0AAV0SYA8_HYABA</name>
<reference evidence="14" key="1">
    <citation type="submission" date="2022-12" db="EMBL/GenBank/DDBJ databases">
        <authorList>
            <person name="Webb A."/>
        </authorList>
    </citation>
    <scope>NUCLEOTIDE SEQUENCE</scope>
    <source>
        <strain evidence="14">Hp1</strain>
    </source>
</reference>
<comment type="similarity">
    <text evidence="12">Belongs to the carbohydrate kinase PfkB family. Ribokinase subfamily.</text>
</comment>
<feature type="binding site" evidence="12">
    <location>
        <begin position="268"/>
        <end position="269"/>
    </location>
    <ligand>
        <name>ATP</name>
        <dbReference type="ChEBI" id="CHEBI:30616"/>
    </ligand>
</feature>
<dbReference type="GO" id="GO:0019303">
    <property type="term" value="P:D-ribose catabolic process"/>
    <property type="evidence" value="ECO:0007669"/>
    <property type="project" value="UniProtKB-UniRule"/>
</dbReference>
<dbReference type="EC" id="2.7.1.15" evidence="2 12"/>